<sequence>MAETLNYRLNLVIDPKNIIKANRELRAMERYFERIQGRVLKIGRTRMVPEIALKDTASKGLDSLLEKINRVKSQVIRATATVDVAVGGGALGGKIDFSTLVTALQENSAAVKKLTETIGELKIGGGEKKDGPKSTSDKIKDVFSALKNFGGGLKSAGEIPDKGKAIKKAWKGEDKDKEKKDLAADPDAAKRETPLRTETYKRKKTLGRAWKTMGAAGDFIGTIGSAGEGVISGIQGLWESGKEFFGGSKNSAIANSVTKAAQSSGIAASTVKAIGSSGIMTSAAKGTGENLPGVLGFVADAISIMTAKTGKERAQAIGSSVGSSVGTVLGGFLGSVIPGGGTAVGAMLGGAAGGYLGDKVGGWVSGLFSKKKKKDKPASVEPESSIGSAPAVSIVMPYGQYASPAWKAQKGLPGMIYPNRYVPPPSPLPPSYKTYGPYLPGVQGPAVPMGTGPRLQAATGGGKPGIGGNGGGKTTPQLVQISPEQMSALSGFLKDFKTETNYNLPAGAVQVTVHEETPIDVEGLILQIGQRLRSEFAKAAQNRKPGAKAYV</sequence>
<proteinExistence type="predicted"/>
<evidence type="ECO:0008006" key="4">
    <source>
        <dbReference type="Google" id="ProtNLM"/>
    </source>
</evidence>
<dbReference type="RefSeq" id="WP_183583838.1">
    <property type="nucleotide sequence ID" value="NZ_JACHXJ010000003.1"/>
</dbReference>
<feature type="region of interest" description="Disordered" evidence="1">
    <location>
        <begin position="170"/>
        <end position="194"/>
    </location>
</feature>
<reference evidence="2 3" key="1">
    <citation type="submission" date="2020-08" db="EMBL/GenBank/DDBJ databases">
        <title>Genomic Encyclopedia of Type Strains, Phase III (KMG-III): the genomes of soil and plant-associated and newly described type strains.</title>
        <authorList>
            <person name="Whitman W."/>
        </authorList>
    </citation>
    <scope>NUCLEOTIDE SEQUENCE [LARGE SCALE GENOMIC DNA]</scope>
    <source>
        <strain evidence="2 3">CECT 5831</strain>
    </source>
</reference>
<comment type="caution">
    <text evidence="2">The sequence shown here is derived from an EMBL/GenBank/DDBJ whole genome shotgun (WGS) entry which is preliminary data.</text>
</comment>
<protein>
    <recommendedName>
        <fullName evidence="4">Tail tape measure protein</fullName>
    </recommendedName>
</protein>
<evidence type="ECO:0000313" key="3">
    <source>
        <dbReference type="Proteomes" id="UP000517523"/>
    </source>
</evidence>
<gene>
    <name evidence="2" type="ORF">FHS19_004417</name>
</gene>
<dbReference type="Proteomes" id="UP000517523">
    <property type="component" value="Unassembled WGS sequence"/>
</dbReference>
<dbReference type="AlphaFoldDB" id="A0A839TSN0"/>
<accession>A0A839TSN0</accession>
<evidence type="ECO:0000313" key="2">
    <source>
        <dbReference type="EMBL" id="MBB3129742.1"/>
    </source>
</evidence>
<evidence type="ECO:0000256" key="1">
    <source>
        <dbReference type="SAM" id="MobiDB-lite"/>
    </source>
</evidence>
<name>A0A839TSN0_9BACL</name>
<organism evidence="2 3">
    <name type="scientific">Paenibacillus rhizosphaerae</name>
    <dbReference type="NCBI Taxonomy" id="297318"/>
    <lineage>
        <taxon>Bacteria</taxon>
        <taxon>Bacillati</taxon>
        <taxon>Bacillota</taxon>
        <taxon>Bacilli</taxon>
        <taxon>Bacillales</taxon>
        <taxon>Paenibacillaceae</taxon>
        <taxon>Paenibacillus</taxon>
    </lineage>
</organism>
<dbReference type="EMBL" id="JACHXJ010000003">
    <property type="protein sequence ID" value="MBB3129742.1"/>
    <property type="molecule type" value="Genomic_DNA"/>
</dbReference>